<feature type="region of interest" description="Disordered" evidence="3">
    <location>
        <begin position="19"/>
        <end position="46"/>
    </location>
</feature>
<sequence>MSHSEVNFVCAALVSSERSTRPDHSDRIKEDQLRVRQQRSRHRLSRKGRGVAGLVLGALLSVSFAATPSHAAEEELNEGLVHHFALNETSGTTLVNSGSAGSAANATLVNPGKATLTGDGVRFNPDSYESALDGAYVKLPNNLTAGMSNLTVDYDVWIDPANVGEHQMWGFGAKSGSCDVDTGAQGSIFASNTQRFRVAVGSANLQQNRVRMTEGAWTHVTYTQSLNANGTSWTGRLYLDGVLHATSTNLTTPPSVNAAGTNCNFLARSQTSSHYSFRGTLRDFRVYDRAVSVDETLALAKRTVSTGVHADAEAIDLGLTSAIVRDIVLPKVGSVAGSTITWTSSDPSVVQVYTPPALPSARKVAVTGRITRPAKGQPDATATLTATVRKGAQEVTTREIPVVVKAEFDDAQAVGRDTFDLALHDTDDVRGNLDLPATGEFGSTITWKSTTDLVTPKGEVTRPAFGRADADAVLTATITKGSASQTKSFPVTITAMPRSEERERYFLGYFKGEGIADGEQIMFATSNGNTALDWTGLTGGRPSLISQLGDQGLRDPHIVRSPDGDTFYMIATDLNWYDQGGYAINDTQYIEVFESHDLVHWTPQRHVKVAPDNAGNAFAPESLWVEEIGAYAVFWAQSLWNDPVNRTGQGNAQMWYTTTRDFQTFSAPKVWQNPAPLSRIDTTAIRVGDYYYRVTKNEAGNQGSDIFSEKHTDFLDSNINNWKLLAPALGRTTWVADQGYEGPIIFKANPGDTSCPGQFYLWGDRYTNGGGYQAACHENIEAPTWNAKAITMTNAGVVRPRHGTVIPITLREWNDIRKIPNSDVATTTEVAVKPYASGAQTTTATATVKAADGFETGGQVRFSIGSWSKLAYLEDGAATVTLPEGLPAGTRTVKAEYLGIDYLKASEGTASFTVPVAPELALTVTATARCVGTTAYVAVTAVNDAAVPANVTLTTPYGSKAVANVAQGKQAYQSFSARAGQIATGSATVTATATIDGRQVTSTYNPSYTAINCA</sequence>
<dbReference type="GO" id="GO:0016798">
    <property type="term" value="F:hydrolase activity, acting on glycosyl bonds"/>
    <property type="evidence" value="ECO:0007669"/>
    <property type="project" value="UniProtKB-KW"/>
</dbReference>
<keyword evidence="6" id="KW-1185">Reference proteome</keyword>
<evidence type="ECO:0000313" key="5">
    <source>
        <dbReference type="EMBL" id="TLP66290.1"/>
    </source>
</evidence>
<dbReference type="GO" id="GO:0005975">
    <property type="term" value="P:carbohydrate metabolic process"/>
    <property type="evidence" value="ECO:0007669"/>
    <property type="project" value="UniProtKB-ARBA"/>
</dbReference>
<comment type="caution">
    <text evidence="5">The sequence shown here is derived from an EMBL/GenBank/DDBJ whole genome shotgun (WGS) entry which is preliminary data.</text>
</comment>
<evidence type="ECO:0000256" key="3">
    <source>
        <dbReference type="SAM" id="MobiDB-lite"/>
    </source>
</evidence>
<evidence type="ECO:0000256" key="2">
    <source>
        <dbReference type="ARBA" id="ARBA00023295"/>
    </source>
</evidence>
<dbReference type="SUPFAM" id="SSF49899">
    <property type="entry name" value="Concanavalin A-like lectins/glucanases"/>
    <property type="match status" value="1"/>
</dbReference>
<dbReference type="Gene3D" id="2.60.120.200">
    <property type="match status" value="1"/>
</dbReference>
<evidence type="ECO:0000256" key="1">
    <source>
        <dbReference type="ARBA" id="ARBA00022801"/>
    </source>
</evidence>
<feature type="domain" description="Atrophied bacterial Ig" evidence="4">
    <location>
        <begin position="423"/>
        <end position="495"/>
    </location>
</feature>
<protein>
    <recommendedName>
        <fullName evidence="4">Atrophied bacterial Ig domain-containing protein</fullName>
    </recommendedName>
</protein>
<dbReference type="AlphaFoldDB" id="A0A5R8ZKH2"/>
<keyword evidence="2" id="KW-0326">Glycosidase</keyword>
<feature type="compositionally biased region" description="Basic residues" evidence="3">
    <location>
        <begin position="36"/>
        <end position="46"/>
    </location>
</feature>
<evidence type="ECO:0000259" key="4">
    <source>
        <dbReference type="Pfam" id="PF20578"/>
    </source>
</evidence>
<dbReference type="Pfam" id="PF20578">
    <property type="entry name" value="aBig_2"/>
    <property type="match status" value="2"/>
</dbReference>
<dbReference type="CDD" id="cd08983">
    <property type="entry name" value="GH43_Bt3655-like"/>
    <property type="match status" value="1"/>
</dbReference>
<dbReference type="PANTHER" id="PTHR43301:SF3">
    <property type="entry name" value="ARABINAN ENDO-1,5-ALPHA-L-ARABINOSIDASE A-RELATED"/>
    <property type="match status" value="1"/>
</dbReference>
<reference evidence="5" key="1">
    <citation type="submission" date="2019-05" db="EMBL/GenBank/DDBJ databases">
        <title>Isolation, diversity and antifungal activity of Actinobacteria from wheat.</title>
        <authorList>
            <person name="Yu B."/>
        </authorList>
    </citation>
    <scope>NUCLEOTIDE SEQUENCE [LARGE SCALE GENOMIC DNA]</scope>
    <source>
        <strain evidence="5">NEAU-HEGS1-5</strain>
    </source>
</reference>
<dbReference type="Gene3D" id="2.115.10.20">
    <property type="entry name" value="Glycosyl hydrolase domain, family 43"/>
    <property type="match status" value="1"/>
</dbReference>
<dbReference type="PANTHER" id="PTHR43301">
    <property type="entry name" value="ARABINAN ENDO-1,5-ALPHA-L-ARABINOSIDASE"/>
    <property type="match status" value="1"/>
</dbReference>
<proteinExistence type="predicted"/>
<accession>A0A5R8ZKH2</accession>
<gene>
    <name evidence="5" type="ORF">FED44_01955</name>
</gene>
<feature type="compositionally biased region" description="Basic and acidic residues" evidence="3">
    <location>
        <begin position="19"/>
        <end position="34"/>
    </location>
</feature>
<name>A0A5R8ZKH2_9ACTN</name>
<dbReference type="OrthoDB" id="9758923at2"/>
<dbReference type="InterPro" id="IPR013783">
    <property type="entry name" value="Ig-like_fold"/>
</dbReference>
<dbReference type="InterPro" id="IPR050727">
    <property type="entry name" value="GH43_arabinanases"/>
</dbReference>
<evidence type="ECO:0000313" key="6">
    <source>
        <dbReference type="Proteomes" id="UP000309033"/>
    </source>
</evidence>
<dbReference type="SUPFAM" id="SSF75005">
    <property type="entry name" value="Arabinanase/levansucrase/invertase"/>
    <property type="match status" value="1"/>
</dbReference>
<dbReference type="InterPro" id="IPR023296">
    <property type="entry name" value="Glyco_hydro_beta-prop_sf"/>
</dbReference>
<dbReference type="Gene3D" id="2.60.40.10">
    <property type="entry name" value="Immunoglobulins"/>
    <property type="match status" value="1"/>
</dbReference>
<dbReference type="Pfam" id="PF13385">
    <property type="entry name" value="Laminin_G_3"/>
    <property type="match status" value="1"/>
</dbReference>
<dbReference type="InterPro" id="IPR046780">
    <property type="entry name" value="aBig_2"/>
</dbReference>
<feature type="domain" description="Atrophied bacterial Ig" evidence="4">
    <location>
        <begin position="308"/>
        <end position="406"/>
    </location>
</feature>
<dbReference type="EMBL" id="VANP01000001">
    <property type="protein sequence ID" value="TLP66290.1"/>
    <property type="molecule type" value="Genomic_DNA"/>
</dbReference>
<dbReference type="Proteomes" id="UP000309033">
    <property type="component" value="Unassembled WGS sequence"/>
</dbReference>
<keyword evidence="1" id="KW-0378">Hydrolase</keyword>
<dbReference type="InterPro" id="IPR013320">
    <property type="entry name" value="ConA-like_dom_sf"/>
</dbReference>
<organism evidence="5 6">
    <name type="scientific">Microbispora triticiradicis</name>
    <dbReference type="NCBI Taxonomy" id="2200763"/>
    <lineage>
        <taxon>Bacteria</taxon>
        <taxon>Bacillati</taxon>
        <taxon>Actinomycetota</taxon>
        <taxon>Actinomycetes</taxon>
        <taxon>Streptosporangiales</taxon>
        <taxon>Streptosporangiaceae</taxon>
        <taxon>Microbispora</taxon>
    </lineage>
</organism>